<feature type="region of interest" description="Disordered" evidence="1">
    <location>
        <begin position="232"/>
        <end position="256"/>
    </location>
</feature>
<feature type="signal peptide" evidence="2">
    <location>
        <begin position="1"/>
        <end position="18"/>
    </location>
</feature>
<dbReference type="Proteomes" id="UP000501939">
    <property type="component" value="Chromosome"/>
</dbReference>
<feature type="chain" id="PRO_5026103857" evidence="2">
    <location>
        <begin position="19"/>
        <end position="256"/>
    </location>
</feature>
<organism evidence="3 4">
    <name type="scientific">Acinetobacter lanii</name>
    <dbReference type="NCBI Taxonomy" id="2715163"/>
    <lineage>
        <taxon>Bacteria</taxon>
        <taxon>Pseudomonadati</taxon>
        <taxon>Pseudomonadota</taxon>
        <taxon>Gammaproteobacteria</taxon>
        <taxon>Moraxellales</taxon>
        <taxon>Moraxellaceae</taxon>
        <taxon>Acinetobacter</taxon>
    </lineage>
</organism>
<gene>
    <name evidence="3" type="ORF">G8D99_03490</name>
</gene>
<dbReference type="AlphaFoldDB" id="A0A6G8S218"/>
<evidence type="ECO:0000256" key="2">
    <source>
        <dbReference type="SAM" id="SignalP"/>
    </source>
</evidence>
<dbReference type="InterPro" id="IPR011990">
    <property type="entry name" value="TPR-like_helical_dom_sf"/>
</dbReference>
<accession>A0A6G8S218</accession>
<evidence type="ECO:0000313" key="4">
    <source>
        <dbReference type="Proteomes" id="UP000501939"/>
    </source>
</evidence>
<dbReference type="Gene3D" id="1.25.40.10">
    <property type="entry name" value="Tetratricopeptide repeat domain"/>
    <property type="match status" value="1"/>
</dbReference>
<dbReference type="EMBL" id="CP049916">
    <property type="protein sequence ID" value="QIO08181.1"/>
    <property type="molecule type" value="Genomic_DNA"/>
</dbReference>
<evidence type="ECO:0000313" key="3">
    <source>
        <dbReference type="EMBL" id="QIO08181.1"/>
    </source>
</evidence>
<name>A0A6G8S218_9GAMM</name>
<proteinExistence type="predicted"/>
<reference evidence="3 4" key="1">
    <citation type="submission" date="2020-03" db="EMBL/GenBank/DDBJ databases">
        <authorList>
            <person name="Zhu W."/>
        </authorList>
    </citation>
    <scope>NUCLEOTIDE SEQUENCE [LARGE SCALE GENOMIC DNA]</scope>
    <source>
        <strain evidence="3 4">185</strain>
    </source>
</reference>
<protein>
    <submittedName>
        <fullName evidence="3">Sel1 repeat family protein</fullName>
    </submittedName>
</protein>
<dbReference type="RefSeq" id="WP_166322685.1">
    <property type="nucleotide sequence ID" value="NZ_CP049916.1"/>
</dbReference>
<dbReference type="KEGG" id="alj:G8D99_03490"/>
<keyword evidence="2" id="KW-0732">Signal</keyword>
<evidence type="ECO:0000256" key="1">
    <source>
        <dbReference type="SAM" id="MobiDB-lite"/>
    </source>
</evidence>
<sequence>MKALLLLLTCIVSTLSIASVNETNYTFSANVQSVKDRYQKLLNAYMSDPNDPISPEYSKELTTLLKEGKETKLKTYFEQQTASYIKHLKSDIQKGDQSASMALLEYVLFFQNDEIRNELDLKPIEYLSDQDNAYASYLLAQYYGDHSPQYMTYLEKAGHQGSPIAQRTLVDEYNFRRPIEQQDEEKAQYWKEQAIKSMGEDAYQEEVCKLANCETGSFKMVDFSKLIEDEPVDSPARVASDMLKQNHDSSEQDDEK</sequence>
<keyword evidence="4" id="KW-1185">Reference proteome</keyword>